<comment type="similarity">
    <text evidence="2">Belongs to the DNA repair enzymes AP/ExoA family.</text>
</comment>
<sequence length="266" mass="30909">MCAPQFLRPDERWKAAGAALWCRAALDLRRTRRGAARIPLRGNSGSGSTSEVWAKQARWVQAFVCTEHNYHTKGQAILFKGRQQGNVVILEVRSDTAVRWVVVKVQLNGRNFVLVGYYGPNCDDIEPLRRLFSQLLEFSDPVIMTLGDFNVVLDNELDRDNCKSRGTPKSQQYLRRMMKEFGLCDIWRQRVGNNRDFSFFNKKYRHSSRIDYFLLDLRLREAVKKIVYLPSHLSDHSAVVLDMIFPQRTISNRWTIDRSLPLDQEV</sequence>
<evidence type="ECO:0000256" key="9">
    <source>
        <dbReference type="PIRSR" id="PIRSR604808-1"/>
    </source>
</evidence>
<dbReference type="GO" id="GO:0003906">
    <property type="term" value="F:DNA-(apurinic or apyrimidinic site) endonuclease activity"/>
    <property type="evidence" value="ECO:0007669"/>
    <property type="project" value="TreeGrafter"/>
</dbReference>
<keyword evidence="5" id="KW-0227">DNA damage</keyword>
<gene>
    <name evidence="13" type="ORF">NDU88_005068</name>
</gene>
<dbReference type="Pfam" id="PF03372">
    <property type="entry name" value="Exo_endo_phos"/>
    <property type="match status" value="1"/>
</dbReference>
<feature type="active site" evidence="9">
    <location>
        <position position="118"/>
    </location>
</feature>
<dbReference type="GO" id="GO:0046872">
    <property type="term" value="F:metal ion binding"/>
    <property type="evidence" value="ECO:0007669"/>
    <property type="project" value="UniProtKB-KW"/>
</dbReference>
<keyword evidence="8" id="KW-0234">DNA repair</keyword>
<evidence type="ECO:0000256" key="2">
    <source>
        <dbReference type="ARBA" id="ARBA00007092"/>
    </source>
</evidence>
<dbReference type="InterPro" id="IPR036691">
    <property type="entry name" value="Endo/exonu/phosph_ase_sf"/>
</dbReference>
<name>A0AAV7WA19_PLEWA</name>
<evidence type="ECO:0000256" key="3">
    <source>
        <dbReference type="ARBA" id="ARBA00012115"/>
    </source>
</evidence>
<dbReference type="Proteomes" id="UP001066276">
    <property type="component" value="Chromosome 1_2"/>
</dbReference>
<keyword evidence="7 10" id="KW-0460">Magnesium</keyword>
<feature type="binding site" evidence="10">
    <location>
        <position position="236"/>
    </location>
    <ligand>
        <name>Mg(2+)</name>
        <dbReference type="ChEBI" id="CHEBI:18420"/>
        <label>1</label>
    </ligand>
</feature>
<keyword evidence="6" id="KW-0378">Hydrolase</keyword>
<dbReference type="SUPFAM" id="SSF56219">
    <property type="entry name" value="DNase I-like"/>
    <property type="match status" value="1"/>
</dbReference>
<dbReference type="PANTHER" id="PTHR22748:SF26">
    <property type="entry name" value="ENDONUCLEASE_EXONUCLEASE_PHOSPHATASE DOMAIN-CONTAINING PROTEIN"/>
    <property type="match status" value="1"/>
</dbReference>
<dbReference type="GO" id="GO:0008081">
    <property type="term" value="F:phosphoric diester hydrolase activity"/>
    <property type="evidence" value="ECO:0007669"/>
    <property type="project" value="TreeGrafter"/>
</dbReference>
<dbReference type="Gene3D" id="3.60.10.10">
    <property type="entry name" value="Endonuclease/exonuclease/phosphatase"/>
    <property type="match status" value="1"/>
</dbReference>
<comment type="catalytic activity">
    <reaction evidence="1">
        <text>Exonucleolytic cleavage in the 3'- to 5'-direction to yield nucleoside 5'-phosphates.</text>
        <dbReference type="EC" id="3.1.11.2"/>
    </reaction>
</comment>
<feature type="active site" description="Proton acceptor" evidence="9">
    <location>
        <position position="236"/>
    </location>
</feature>
<feature type="site" description="Transition state stabilizer" evidence="11">
    <location>
        <position position="150"/>
    </location>
</feature>
<feature type="site" description="Interaction with DNA substrate" evidence="11">
    <location>
        <position position="236"/>
    </location>
</feature>
<reference evidence="13" key="1">
    <citation type="journal article" date="2022" name="bioRxiv">
        <title>Sequencing and chromosome-scale assembly of the giantPleurodeles waltlgenome.</title>
        <authorList>
            <person name="Brown T."/>
            <person name="Elewa A."/>
            <person name="Iarovenko S."/>
            <person name="Subramanian E."/>
            <person name="Araus A.J."/>
            <person name="Petzold A."/>
            <person name="Susuki M."/>
            <person name="Suzuki K.-i.T."/>
            <person name="Hayashi T."/>
            <person name="Toyoda A."/>
            <person name="Oliveira C."/>
            <person name="Osipova E."/>
            <person name="Leigh N.D."/>
            <person name="Simon A."/>
            <person name="Yun M.H."/>
        </authorList>
    </citation>
    <scope>NUCLEOTIDE SEQUENCE</scope>
    <source>
        <strain evidence="13">20211129_DDA</strain>
        <tissue evidence="13">Liver</tissue>
    </source>
</reference>
<accession>A0AAV7WA19</accession>
<feature type="binding site" evidence="10">
    <location>
        <position position="148"/>
    </location>
    <ligand>
        <name>Mg(2+)</name>
        <dbReference type="ChEBI" id="CHEBI:18420"/>
        <label>1</label>
    </ligand>
</feature>
<evidence type="ECO:0000256" key="1">
    <source>
        <dbReference type="ARBA" id="ARBA00000493"/>
    </source>
</evidence>
<evidence type="ECO:0000256" key="7">
    <source>
        <dbReference type="ARBA" id="ARBA00022842"/>
    </source>
</evidence>
<keyword evidence="4 10" id="KW-0479">Metal-binding</keyword>
<evidence type="ECO:0000256" key="10">
    <source>
        <dbReference type="PIRSR" id="PIRSR604808-2"/>
    </source>
</evidence>
<feature type="site" description="Important for catalytic activity" evidence="11">
    <location>
        <position position="211"/>
    </location>
</feature>
<evidence type="ECO:0000256" key="8">
    <source>
        <dbReference type="ARBA" id="ARBA00023204"/>
    </source>
</evidence>
<evidence type="ECO:0000256" key="6">
    <source>
        <dbReference type="ARBA" id="ARBA00022801"/>
    </source>
</evidence>
<evidence type="ECO:0000259" key="12">
    <source>
        <dbReference type="Pfam" id="PF03372"/>
    </source>
</evidence>
<keyword evidence="10" id="KW-0464">Manganese</keyword>
<evidence type="ECO:0000313" key="13">
    <source>
        <dbReference type="EMBL" id="KAJ1209695.1"/>
    </source>
</evidence>
<dbReference type="PANTHER" id="PTHR22748">
    <property type="entry name" value="AP ENDONUCLEASE"/>
    <property type="match status" value="1"/>
</dbReference>
<dbReference type="EC" id="3.1.11.2" evidence="3"/>
<proteinExistence type="inferred from homology"/>
<evidence type="ECO:0000256" key="5">
    <source>
        <dbReference type="ARBA" id="ARBA00022763"/>
    </source>
</evidence>
<protein>
    <recommendedName>
        <fullName evidence="3">exodeoxyribonuclease III</fullName>
        <ecNumber evidence="3">3.1.11.2</ecNumber>
    </recommendedName>
</protein>
<dbReference type="InterPro" id="IPR004808">
    <property type="entry name" value="AP_endonuc_1"/>
</dbReference>
<feature type="domain" description="Endonuclease/exonuclease/phosphatase" evidence="12">
    <location>
        <begin position="96"/>
        <end position="236"/>
    </location>
</feature>
<comment type="cofactor">
    <cofactor evidence="10">
        <name>Mg(2+)</name>
        <dbReference type="ChEBI" id="CHEBI:18420"/>
    </cofactor>
    <cofactor evidence="10">
        <name>Mn(2+)</name>
        <dbReference type="ChEBI" id="CHEBI:29035"/>
    </cofactor>
    <text evidence="10">Probably binds two magnesium or manganese ions per subunit.</text>
</comment>
<feature type="active site" description="Proton donor/acceptor" evidence="9">
    <location>
        <position position="148"/>
    </location>
</feature>
<organism evidence="13 14">
    <name type="scientific">Pleurodeles waltl</name>
    <name type="common">Iberian ribbed newt</name>
    <dbReference type="NCBI Taxonomy" id="8319"/>
    <lineage>
        <taxon>Eukaryota</taxon>
        <taxon>Metazoa</taxon>
        <taxon>Chordata</taxon>
        <taxon>Craniata</taxon>
        <taxon>Vertebrata</taxon>
        <taxon>Euteleostomi</taxon>
        <taxon>Amphibia</taxon>
        <taxon>Batrachia</taxon>
        <taxon>Caudata</taxon>
        <taxon>Salamandroidea</taxon>
        <taxon>Salamandridae</taxon>
        <taxon>Pleurodelinae</taxon>
        <taxon>Pleurodeles</taxon>
    </lineage>
</organism>
<dbReference type="GO" id="GO:0008311">
    <property type="term" value="F:double-stranded DNA 3'-5' DNA exonuclease activity"/>
    <property type="evidence" value="ECO:0007669"/>
    <property type="project" value="TreeGrafter"/>
</dbReference>
<dbReference type="CDD" id="cd09076">
    <property type="entry name" value="L1-EN"/>
    <property type="match status" value="1"/>
</dbReference>
<dbReference type="GO" id="GO:0005634">
    <property type="term" value="C:nucleus"/>
    <property type="evidence" value="ECO:0007669"/>
    <property type="project" value="TreeGrafter"/>
</dbReference>
<comment type="caution">
    <text evidence="13">The sequence shown here is derived from an EMBL/GenBank/DDBJ whole genome shotgun (WGS) entry which is preliminary data.</text>
</comment>
<keyword evidence="14" id="KW-1185">Reference proteome</keyword>
<feature type="binding site" evidence="10">
    <location>
        <position position="235"/>
    </location>
    <ligand>
        <name>Mg(2+)</name>
        <dbReference type="ChEBI" id="CHEBI:18420"/>
        <label>1</label>
    </ligand>
</feature>
<feature type="binding site" evidence="10">
    <location>
        <position position="150"/>
    </location>
    <ligand>
        <name>Mg(2+)</name>
        <dbReference type="ChEBI" id="CHEBI:18420"/>
        <label>1</label>
    </ligand>
</feature>
<dbReference type="InterPro" id="IPR005135">
    <property type="entry name" value="Endo/exonuclease/phosphatase"/>
</dbReference>
<dbReference type="EMBL" id="JANPWB010000002">
    <property type="protein sequence ID" value="KAJ1209695.1"/>
    <property type="molecule type" value="Genomic_DNA"/>
</dbReference>
<evidence type="ECO:0000256" key="11">
    <source>
        <dbReference type="PIRSR" id="PIRSR604808-3"/>
    </source>
</evidence>
<evidence type="ECO:0000313" key="14">
    <source>
        <dbReference type="Proteomes" id="UP001066276"/>
    </source>
</evidence>
<dbReference type="AlphaFoldDB" id="A0AAV7WA19"/>
<evidence type="ECO:0000256" key="4">
    <source>
        <dbReference type="ARBA" id="ARBA00022723"/>
    </source>
</evidence>
<dbReference type="GO" id="GO:0006284">
    <property type="term" value="P:base-excision repair"/>
    <property type="evidence" value="ECO:0007669"/>
    <property type="project" value="TreeGrafter"/>
</dbReference>